<dbReference type="InterPro" id="IPR018376">
    <property type="entry name" value="Enoyl-CoA_hyd/isom_CS"/>
</dbReference>
<comment type="similarity">
    <text evidence="1 2">Belongs to the enoyl-CoA hydratase/isomerase family.</text>
</comment>
<dbReference type="Gene3D" id="3.90.226.10">
    <property type="entry name" value="2-enoyl-CoA Hydratase, Chain A, domain 1"/>
    <property type="match status" value="1"/>
</dbReference>
<organism evidence="3 4">
    <name type="scientific">Chondromyces apiculatus DSM 436</name>
    <dbReference type="NCBI Taxonomy" id="1192034"/>
    <lineage>
        <taxon>Bacteria</taxon>
        <taxon>Pseudomonadati</taxon>
        <taxon>Myxococcota</taxon>
        <taxon>Polyangia</taxon>
        <taxon>Polyangiales</taxon>
        <taxon>Polyangiaceae</taxon>
        <taxon>Chondromyces</taxon>
    </lineage>
</organism>
<evidence type="ECO:0000313" key="4">
    <source>
        <dbReference type="Proteomes" id="UP000019678"/>
    </source>
</evidence>
<dbReference type="GO" id="GO:0004165">
    <property type="term" value="F:delta(3)-delta(2)-enoyl-CoA isomerase activity"/>
    <property type="evidence" value="ECO:0007669"/>
    <property type="project" value="TreeGrafter"/>
</dbReference>
<accession>A0A017TDJ5</accession>
<reference evidence="3 4" key="1">
    <citation type="submission" date="2013-05" db="EMBL/GenBank/DDBJ databases">
        <title>Genome assembly of Chondromyces apiculatus DSM 436.</title>
        <authorList>
            <person name="Sharma G."/>
            <person name="Khatri I."/>
            <person name="Kaur C."/>
            <person name="Mayilraj S."/>
            <person name="Subramanian S."/>
        </authorList>
    </citation>
    <scope>NUCLEOTIDE SEQUENCE [LARGE SCALE GENOMIC DNA]</scope>
    <source>
        <strain evidence="3 4">DSM 436</strain>
    </source>
</reference>
<protein>
    <submittedName>
        <fullName evidence="3">Enoyl-CoA hydratase</fullName>
    </submittedName>
</protein>
<evidence type="ECO:0000256" key="1">
    <source>
        <dbReference type="ARBA" id="ARBA00005254"/>
    </source>
</evidence>
<dbReference type="PANTHER" id="PTHR11941:SF75">
    <property type="entry name" value="ENOYL-COA HYDRATASE_ISOMERASE FAMILY PROTEIN"/>
    <property type="match status" value="1"/>
</dbReference>
<gene>
    <name evidence="3" type="ORF">CAP_0798</name>
</gene>
<dbReference type="EMBL" id="ASRX01000011">
    <property type="protein sequence ID" value="EYF07319.1"/>
    <property type="molecule type" value="Genomic_DNA"/>
</dbReference>
<keyword evidence="4" id="KW-1185">Reference proteome</keyword>
<dbReference type="InterPro" id="IPR001753">
    <property type="entry name" value="Enoyl-CoA_hydra/iso"/>
</dbReference>
<dbReference type="eggNOG" id="COG1024">
    <property type="taxonomic scope" value="Bacteria"/>
</dbReference>
<proteinExistence type="inferred from homology"/>
<evidence type="ECO:0000313" key="3">
    <source>
        <dbReference type="EMBL" id="EYF07319.1"/>
    </source>
</evidence>
<dbReference type="GO" id="GO:0006635">
    <property type="term" value="P:fatty acid beta-oxidation"/>
    <property type="evidence" value="ECO:0007669"/>
    <property type="project" value="TreeGrafter"/>
</dbReference>
<comment type="caution">
    <text evidence="3">The sequence shown here is derived from an EMBL/GenBank/DDBJ whole genome shotgun (WGS) entry which is preliminary data.</text>
</comment>
<dbReference type="PROSITE" id="PS00166">
    <property type="entry name" value="ENOYL_COA_HYDRATASE"/>
    <property type="match status" value="1"/>
</dbReference>
<dbReference type="CDD" id="cd06558">
    <property type="entry name" value="crotonase-like"/>
    <property type="match status" value="1"/>
</dbReference>
<sequence>MPFPGVEMPIHRTQEESVAVLTLELGRSNAINGAFIEEVNGALDALEGDAGVKAVVVTGQGKIFCVGLDLVETTALEADALAQFVDAFDAMFLRLATFPKPVVAAINGHAIAGGCLLAMSADYRVMAAGKARIGVNEAALGLSLPSASFEVARRGIPAASWTEALFEGRLFEAEEALKAGLVHKLAASDVVAEAVEVGKRLSAGSPKAVRVLKADLVAPLVASVTAHREERRARFLGCWNSAEAQARIGKVREQLVRKPAGQ</sequence>
<dbReference type="PANTHER" id="PTHR11941">
    <property type="entry name" value="ENOYL-COA HYDRATASE-RELATED"/>
    <property type="match status" value="1"/>
</dbReference>
<dbReference type="STRING" id="1192034.CAP_0798"/>
<dbReference type="SUPFAM" id="SSF52096">
    <property type="entry name" value="ClpP/crotonase"/>
    <property type="match status" value="1"/>
</dbReference>
<dbReference type="AlphaFoldDB" id="A0A017TDJ5"/>
<dbReference type="Proteomes" id="UP000019678">
    <property type="component" value="Unassembled WGS sequence"/>
</dbReference>
<name>A0A017TDJ5_9BACT</name>
<dbReference type="Pfam" id="PF00378">
    <property type="entry name" value="ECH_1"/>
    <property type="match status" value="1"/>
</dbReference>
<dbReference type="InterPro" id="IPR029045">
    <property type="entry name" value="ClpP/crotonase-like_dom_sf"/>
</dbReference>
<evidence type="ECO:0000256" key="2">
    <source>
        <dbReference type="RuleBase" id="RU003707"/>
    </source>
</evidence>